<feature type="compositionally biased region" description="Low complexity" evidence="1">
    <location>
        <begin position="150"/>
        <end position="167"/>
    </location>
</feature>
<dbReference type="Proteomes" id="UP001176941">
    <property type="component" value="Chromosome 31"/>
</dbReference>
<feature type="region of interest" description="Disordered" evidence="1">
    <location>
        <begin position="89"/>
        <end position="188"/>
    </location>
</feature>
<gene>
    <name evidence="2" type="ORF">MRATA1EN1_LOCUS20903</name>
</gene>
<dbReference type="EMBL" id="OX459967">
    <property type="protein sequence ID" value="CAI9171941.1"/>
    <property type="molecule type" value="Genomic_DNA"/>
</dbReference>
<evidence type="ECO:0000313" key="3">
    <source>
        <dbReference type="Proteomes" id="UP001176941"/>
    </source>
</evidence>
<evidence type="ECO:0000313" key="2">
    <source>
        <dbReference type="EMBL" id="CAI9171941.1"/>
    </source>
</evidence>
<evidence type="ECO:0000256" key="1">
    <source>
        <dbReference type="SAM" id="MobiDB-lite"/>
    </source>
</evidence>
<organism evidence="2 3">
    <name type="scientific">Rangifer tarandus platyrhynchus</name>
    <name type="common">Svalbard reindeer</name>
    <dbReference type="NCBI Taxonomy" id="3082113"/>
    <lineage>
        <taxon>Eukaryota</taxon>
        <taxon>Metazoa</taxon>
        <taxon>Chordata</taxon>
        <taxon>Craniata</taxon>
        <taxon>Vertebrata</taxon>
        <taxon>Euteleostomi</taxon>
        <taxon>Mammalia</taxon>
        <taxon>Eutheria</taxon>
        <taxon>Laurasiatheria</taxon>
        <taxon>Artiodactyla</taxon>
        <taxon>Ruminantia</taxon>
        <taxon>Pecora</taxon>
        <taxon>Cervidae</taxon>
        <taxon>Odocoileinae</taxon>
        <taxon>Rangifer</taxon>
    </lineage>
</organism>
<proteinExistence type="predicted"/>
<name>A0ABN8ZG14_RANTA</name>
<accession>A0ABN8ZG14</accession>
<reference evidence="2" key="1">
    <citation type="submission" date="2023-04" db="EMBL/GenBank/DDBJ databases">
        <authorList>
            <consortium name="ELIXIR-Norway"/>
        </authorList>
    </citation>
    <scope>NUCLEOTIDE SEQUENCE [LARGE SCALE GENOMIC DNA]</scope>
</reference>
<keyword evidence="3" id="KW-1185">Reference proteome</keyword>
<sequence length="188" mass="20987">MHPYKSEVEGETGRKAEVNAKAETEMMQTEMMQPGVLECLRLEACRGKTELPVRAFGGSLALPTPQPAHFQELGLRLLSRKLLFFKPPSQASHRGKTRFRCSPSPWRLPPRALSEEALPSVRHGHPQCQEARRHRQSSVCRESSWRGSERPAGTPGPAGPLTGRAALQPLRSGRQCPEQEALHSDRRK</sequence>
<protein>
    <submittedName>
        <fullName evidence="2">Uncharacterized protein</fullName>
    </submittedName>
</protein>